<proteinExistence type="predicted"/>
<evidence type="ECO:0000313" key="2">
    <source>
        <dbReference type="EMBL" id="KAK6590555.1"/>
    </source>
</evidence>
<feature type="compositionally biased region" description="Low complexity" evidence="1">
    <location>
        <begin position="7"/>
        <end position="16"/>
    </location>
</feature>
<accession>A0AAV9Y3I6</accession>
<evidence type="ECO:0000313" key="3">
    <source>
        <dbReference type="Proteomes" id="UP001311799"/>
    </source>
</evidence>
<dbReference type="EMBL" id="JAWDEY010000006">
    <property type="protein sequence ID" value="KAK6590555.1"/>
    <property type="molecule type" value="Genomic_DNA"/>
</dbReference>
<gene>
    <name evidence="2" type="ORF">RS030_152360</name>
</gene>
<comment type="caution">
    <text evidence="2">The sequence shown here is derived from an EMBL/GenBank/DDBJ whole genome shotgun (WGS) entry which is preliminary data.</text>
</comment>
<reference evidence="2 3" key="1">
    <citation type="submission" date="2023-10" db="EMBL/GenBank/DDBJ databases">
        <title>Comparative genomics analysis reveals potential genetic determinants of host preference in Cryptosporidium xiaoi.</title>
        <authorList>
            <person name="Xiao L."/>
            <person name="Li J."/>
        </authorList>
    </citation>
    <scope>NUCLEOTIDE SEQUENCE [LARGE SCALE GENOMIC DNA]</scope>
    <source>
        <strain evidence="2 3">52996</strain>
    </source>
</reference>
<evidence type="ECO:0000256" key="1">
    <source>
        <dbReference type="SAM" id="MobiDB-lite"/>
    </source>
</evidence>
<feature type="region of interest" description="Disordered" evidence="1">
    <location>
        <begin position="156"/>
        <end position="177"/>
    </location>
</feature>
<keyword evidence="3" id="KW-1185">Reference proteome</keyword>
<dbReference type="AlphaFoldDB" id="A0AAV9Y3I6"/>
<name>A0AAV9Y3I6_9CRYT</name>
<dbReference type="Proteomes" id="UP001311799">
    <property type="component" value="Unassembled WGS sequence"/>
</dbReference>
<feature type="compositionally biased region" description="Low complexity" evidence="1">
    <location>
        <begin position="166"/>
        <end position="177"/>
    </location>
</feature>
<protein>
    <submittedName>
        <fullName evidence="2">Low complexity witha potential C2C2 zinc ribbon</fullName>
    </submittedName>
</protein>
<sequence>MKETISEIENISINSKNTDEFDKEKENAEENKRKNENLCSEITSDCNPQTPERLDSKNINNQCILCRDYTSPICTDCKRKSKVSTLRKSNENVRIVPNGKVKALAKQFECTLPEIKNDSFFFSYSKNVTTTEEFSNCFMNKVTHKGMGNTVNGGYLDSIDSENDQNSPSNISVSSTSSSLSKNRITSIKDPEVCGLINPIEAIINSSNNLSFVELRDCSMTEVTKEIRSKLESDVIASENTSFENINEAENNIILAFESLNHLEQRVLLISWITTSLDSKGENSINSETDKEIRKLLRELVEDLEYRNINEPNGHTQDIGIESHSEMDQISIPQEKKQTSTNPNLLKFKSSIPLTGYVKTRGYPNFLMSIGIPEDEEIEEKYIDEFISRTRFRNEAEAESLIIDESELSPKSEITFFDGFEDENSITKIGNSFFGFFK</sequence>
<feature type="region of interest" description="Disordered" evidence="1">
    <location>
        <begin position="1"/>
        <end position="33"/>
    </location>
</feature>
<organism evidence="2 3">
    <name type="scientific">Cryptosporidium xiaoi</name>
    <dbReference type="NCBI Taxonomy" id="659607"/>
    <lineage>
        <taxon>Eukaryota</taxon>
        <taxon>Sar</taxon>
        <taxon>Alveolata</taxon>
        <taxon>Apicomplexa</taxon>
        <taxon>Conoidasida</taxon>
        <taxon>Coccidia</taxon>
        <taxon>Eucoccidiorida</taxon>
        <taxon>Eimeriorina</taxon>
        <taxon>Cryptosporidiidae</taxon>
        <taxon>Cryptosporidium</taxon>
    </lineage>
</organism>
<feature type="compositionally biased region" description="Basic and acidic residues" evidence="1">
    <location>
        <begin position="17"/>
        <end position="33"/>
    </location>
</feature>